<dbReference type="CDD" id="cd11445">
    <property type="entry name" value="bHLH_AtPIF_like"/>
    <property type="match status" value="1"/>
</dbReference>
<dbReference type="SMART" id="SM00353">
    <property type="entry name" value="HLH"/>
    <property type="match status" value="1"/>
</dbReference>
<dbReference type="Pfam" id="PF00010">
    <property type="entry name" value="HLH"/>
    <property type="match status" value="1"/>
</dbReference>
<keyword evidence="9" id="KW-1185">Reference proteome</keyword>
<comment type="caution">
    <text evidence="8">The sequence shown here is derived from an EMBL/GenBank/DDBJ whole genome shotgun (WGS) entry which is preliminary data.</text>
</comment>
<evidence type="ECO:0000256" key="5">
    <source>
        <dbReference type="SAM" id="MobiDB-lite"/>
    </source>
</evidence>
<keyword evidence="3" id="KW-0804">Transcription</keyword>
<feature type="compositionally biased region" description="Basic and acidic residues" evidence="5">
    <location>
        <begin position="260"/>
        <end position="269"/>
    </location>
</feature>
<dbReference type="GO" id="GO:0003700">
    <property type="term" value="F:DNA-binding transcription factor activity"/>
    <property type="evidence" value="ECO:0007669"/>
    <property type="project" value="InterPro"/>
</dbReference>
<evidence type="ECO:0000313" key="8">
    <source>
        <dbReference type="EMBL" id="CAH9123088.1"/>
    </source>
</evidence>
<dbReference type="InterPro" id="IPR047265">
    <property type="entry name" value="PIF1-like_bHLH"/>
</dbReference>
<dbReference type="GO" id="GO:0010017">
    <property type="term" value="P:red or far-red light signaling pathway"/>
    <property type="evidence" value="ECO:0007669"/>
    <property type="project" value="UniProtKB-ARBA"/>
</dbReference>
<dbReference type="InterPro" id="IPR036638">
    <property type="entry name" value="HLH_DNA-bd_sf"/>
</dbReference>
<dbReference type="AlphaFoldDB" id="A0AAV0ELV6"/>
<organism evidence="8 9">
    <name type="scientific">Cuscuta epithymum</name>
    <dbReference type="NCBI Taxonomy" id="186058"/>
    <lineage>
        <taxon>Eukaryota</taxon>
        <taxon>Viridiplantae</taxon>
        <taxon>Streptophyta</taxon>
        <taxon>Embryophyta</taxon>
        <taxon>Tracheophyta</taxon>
        <taxon>Spermatophyta</taxon>
        <taxon>Magnoliopsida</taxon>
        <taxon>eudicotyledons</taxon>
        <taxon>Gunneridae</taxon>
        <taxon>Pentapetalae</taxon>
        <taxon>asterids</taxon>
        <taxon>lamiids</taxon>
        <taxon>Solanales</taxon>
        <taxon>Convolvulaceae</taxon>
        <taxon>Cuscuteae</taxon>
        <taxon>Cuscuta</taxon>
        <taxon>Cuscuta subgen. Cuscuta</taxon>
    </lineage>
</organism>
<dbReference type="FunFam" id="4.10.280.10:FF:000004">
    <property type="entry name" value="Basic helix-loop-helix transcription factor"/>
    <property type="match status" value="1"/>
</dbReference>
<gene>
    <name evidence="8" type="ORF">CEPIT_LOCUS24943</name>
</gene>
<keyword evidence="4" id="KW-0539">Nucleus</keyword>
<feature type="compositionally biased region" description="Low complexity" evidence="5">
    <location>
        <begin position="336"/>
        <end position="349"/>
    </location>
</feature>
<evidence type="ECO:0000313" key="9">
    <source>
        <dbReference type="Proteomes" id="UP001152523"/>
    </source>
</evidence>
<proteinExistence type="predicted"/>
<dbReference type="GO" id="GO:0046983">
    <property type="term" value="F:protein dimerization activity"/>
    <property type="evidence" value="ECO:0007669"/>
    <property type="project" value="InterPro"/>
</dbReference>
<evidence type="ECO:0000256" key="3">
    <source>
        <dbReference type="ARBA" id="ARBA00023163"/>
    </source>
</evidence>
<dbReference type="Gene3D" id="4.10.280.10">
    <property type="entry name" value="Helix-loop-helix DNA-binding domain"/>
    <property type="match status" value="1"/>
</dbReference>
<keyword evidence="2" id="KW-0805">Transcription regulation</keyword>
<dbReference type="PROSITE" id="PS50888">
    <property type="entry name" value="BHLH"/>
    <property type="match status" value="1"/>
</dbReference>
<evidence type="ECO:0000256" key="6">
    <source>
        <dbReference type="SAM" id="Phobius"/>
    </source>
</evidence>
<reference evidence="8" key="1">
    <citation type="submission" date="2022-07" db="EMBL/GenBank/DDBJ databases">
        <authorList>
            <person name="Macas J."/>
            <person name="Novak P."/>
            <person name="Neumann P."/>
        </authorList>
    </citation>
    <scope>NUCLEOTIDE SEQUENCE</scope>
</reference>
<evidence type="ECO:0000259" key="7">
    <source>
        <dbReference type="PROSITE" id="PS50888"/>
    </source>
</evidence>
<protein>
    <recommendedName>
        <fullName evidence="7">BHLH domain-containing protein</fullName>
    </recommendedName>
</protein>
<keyword evidence="6" id="KW-0812">Transmembrane</keyword>
<comment type="subcellular location">
    <subcellularLocation>
        <location evidence="1">Nucleus</location>
    </subcellularLocation>
</comment>
<keyword evidence="6" id="KW-0472">Membrane</keyword>
<feature type="compositionally biased region" description="Polar residues" evidence="5">
    <location>
        <begin position="274"/>
        <end position="295"/>
    </location>
</feature>
<evidence type="ECO:0000256" key="4">
    <source>
        <dbReference type="ARBA" id="ARBA00023242"/>
    </source>
</evidence>
<feature type="domain" description="BHLH" evidence="7">
    <location>
        <begin position="403"/>
        <end position="452"/>
    </location>
</feature>
<evidence type="ECO:0000256" key="1">
    <source>
        <dbReference type="ARBA" id="ARBA00004123"/>
    </source>
</evidence>
<evidence type="ECO:0000256" key="2">
    <source>
        <dbReference type="ARBA" id="ARBA00023015"/>
    </source>
</evidence>
<dbReference type="PANTHER" id="PTHR46807">
    <property type="entry name" value="TRANSCRIPTION FACTOR PIF3"/>
    <property type="match status" value="1"/>
</dbReference>
<dbReference type="EMBL" id="CAMAPF010000929">
    <property type="protein sequence ID" value="CAH9123088.1"/>
    <property type="molecule type" value="Genomic_DNA"/>
</dbReference>
<dbReference type="InterPro" id="IPR011598">
    <property type="entry name" value="bHLH_dom"/>
</dbReference>
<feature type="compositionally biased region" description="Basic and acidic residues" evidence="5">
    <location>
        <begin position="403"/>
        <end position="415"/>
    </location>
</feature>
<feature type="transmembrane region" description="Helical" evidence="6">
    <location>
        <begin position="58"/>
        <end position="76"/>
    </location>
</feature>
<dbReference type="GO" id="GO:0005634">
    <property type="term" value="C:nucleus"/>
    <property type="evidence" value="ECO:0007669"/>
    <property type="project" value="UniProtKB-SubCell"/>
</dbReference>
<feature type="compositionally biased region" description="Gly residues" evidence="5">
    <location>
        <begin position="296"/>
        <end position="305"/>
    </location>
</feature>
<feature type="compositionally biased region" description="Basic and acidic residues" evidence="5">
    <location>
        <begin position="369"/>
        <end position="379"/>
    </location>
</feature>
<dbReference type="Proteomes" id="UP001152523">
    <property type="component" value="Unassembled WGS sequence"/>
</dbReference>
<feature type="region of interest" description="Disordered" evidence="5">
    <location>
        <begin position="256"/>
        <end position="415"/>
    </location>
</feature>
<dbReference type="SUPFAM" id="SSF47459">
    <property type="entry name" value="HLH, helix-loop-helix DNA-binding domain"/>
    <property type="match status" value="1"/>
</dbReference>
<name>A0AAV0ELV6_9ASTE</name>
<dbReference type="PANTHER" id="PTHR46807:SF7">
    <property type="entry name" value="BHLH DOMAIN-CONTAINING PROTEIN"/>
    <property type="match status" value="1"/>
</dbReference>
<dbReference type="InterPro" id="IPR044273">
    <property type="entry name" value="PIF3-like"/>
</dbReference>
<feature type="region of interest" description="Disordered" evidence="5">
    <location>
        <begin position="564"/>
        <end position="587"/>
    </location>
</feature>
<accession>A0AAV0ELV6</accession>
<sequence>MITISIFIYDVQFSTLLPVSSSPSPFHLQEKKQDINFPRGIQLLAVNFLVRYIHTQTAGIYLCPLFLSFLNLFYIWPSILSFLHNLLCCKYEVFLENGPFAAMNHPGIPEWFIDDEIPLGNQKKSPVGLDHNLVELLWRNGQVVMHSQTLKKPAADPNEASQPVKHDPPTSIAAGSVLGNPTGGGLIQNEDAASWLNYPVVYDSFERELCGPFLPEIPSAHPVAALDIFGLSQPPNHNNSHAPAMPPPGAQILNNLRNRPRGEDPHGRECSVMTVGSSHCGSNQVAIDPTFNRNSRGGGGGNGGGGDRRCLSAAVTEDDEKRVSPETELLGEEETAATSSSSGRSGSSTFVTTKGGGGGSVNIRKRKARDPEESECQHDEADDFELGDRNKSSQKSGTTRRSRSAEVHNLSERRRRDRINEKMKALQELLPHSTKTDKASMLDEAIEYLKSLQMQLQMMWMGSGMASMMFSGVQPYMSRMGMGMVPPTMPSMGMHLPRPPMVNHSAAGAAAPSMASTPSQAAAMMNPMINFQNQMKPPNFPEQFAGFMGFHPMQNPSQFLNRLSLGSHSSQPNAMFNTPTNANGPPA</sequence>
<keyword evidence="6" id="KW-1133">Transmembrane helix</keyword>